<accession>A0ABY3G5D2</accession>
<evidence type="ECO:0000256" key="10">
    <source>
        <dbReference type="SAM" id="MobiDB-lite"/>
    </source>
</evidence>
<evidence type="ECO:0000256" key="2">
    <source>
        <dbReference type="ARBA" id="ARBA00006555"/>
    </source>
</evidence>
<evidence type="ECO:0000256" key="8">
    <source>
        <dbReference type="ARBA" id="ARBA00022989"/>
    </source>
</evidence>
<name>A0ABY3G5D2_9BACT</name>
<keyword evidence="8 11" id="KW-1133">Transmembrane helix</keyword>
<keyword evidence="9 11" id="KW-0472">Membrane</keyword>
<dbReference type="PANTHER" id="PTHR33446:SF2">
    <property type="entry name" value="PROTEIN TONB"/>
    <property type="match status" value="1"/>
</dbReference>
<evidence type="ECO:0000256" key="4">
    <source>
        <dbReference type="ARBA" id="ARBA00022475"/>
    </source>
</evidence>
<keyword evidence="5" id="KW-0997">Cell inner membrane</keyword>
<evidence type="ECO:0000256" key="11">
    <source>
        <dbReference type="SAM" id="Phobius"/>
    </source>
</evidence>
<comment type="caution">
    <text evidence="13">The sequence shown here is derived from an EMBL/GenBank/DDBJ whole genome shotgun (WGS) entry which is preliminary data.</text>
</comment>
<keyword evidence="7" id="KW-0653">Protein transport</keyword>
<keyword evidence="3" id="KW-0813">Transport</keyword>
<evidence type="ECO:0000256" key="1">
    <source>
        <dbReference type="ARBA" id="ARBA00004383"/>
    </source>
</evidence>
<keyword evidence="4" id="KW-1003">Cell membrane</keyword>
<dbReference type="Pfam" id="PF03544">
    <property type="entry name" value="TonB_C"/>
    <property type="match status" value="1"/>
</dbReference>
<dbReference type="EMBL" id="VOAW01000016">
    <property type="protein sequence ID" value="TWO24080.1"/>
    <property type="molecule type" value="Genomic_DNA"/>
</dbReference>
<protein>
    <submittedName>
        <fullName evidence="13">Energy transducer TonB</fullName>
    </submittedName>
</protein>
<evidence type="ECO:0000256" key="9">
    <source>
        <dbReference type="ARBA" id="ARBA00023136"/>
    </source>
</evidence>
<evidence type="ECO:0000256" key="7">
    <source>
        <dbReference type="ARBA" id="ARBA00022927"/>
    </source>
</evidence>
<evidence type="ECO:0000256" key="5">
    <source>
        <dbReference type="ARBA" id="ARBA00022519"/>
    </source>
</evidence>
<proteinExistence type="inferred from homology"/>
<dbReference type="InterPro" id="IPR051045">
    <property type="entry name" value="TonB-dependent_transducer"/>
</dbReference>
<dbReference type="Gene3D" id="3.30.1150.10">
    <property type="match status" value="1"/>
</dbReference>
<evidence type="ECO:0000313" key="14">
    <source>
        <dbReference type="Proteomes" id="UP000321614"/>
    </source>
</evidence>
<dbReference type="InterPro" id="IPR006260">
    <property type="entry name" value="TonB/TolA_C"/>
</dbReference>
<gene>
    <name evidence="13" type="ORF">ZA01_07440</name>
</gene>
<evidence type="ECO:0000256" key="3">
    <source>
        <dbReference type="ARBA" id="ARBA00022448"/>
    </source>
</evidence>
<feature type="domain" description="TonB C-terminal" evidence="12">
    <location>
        <begin position="134"/>
        <end position="221"/>
    </location>
</feature>
<dbReference type="NCBIfam" id="TIGR01352">
    <property type="entry name" value="tonB_Cterm"/>
    <property type="match status" value="1"/>
</dbReference>
<dbReference type="RefSeq" id="WP_147501162.1">
    <property type="nucleotide sequence ID" value="NZ_VOAW01000016.1"/>
</dbReference>
<keyword evidence="6 11" id="KW-0812">Transmembrane</keyword>
<dbReference type="Proteomes" id="UP000321614">
    <property type="component" value="Unassembled WGS sequence"/>
</dbReference>
<dbReference type="SUPFAM" id="SSF74653">
    <property type="entry name" value="TolA/TonB C-terminal domain"/>
    <property type="match status" value="1"/>
</dbReference>
<keyword evidence="14" id="KW-1185">Reference proteome</keyword>
<dbReference type="PANTHER" id="PTHR33446">
    <property type="entry name" value="PROTEIN TONB-RELATED"/>
    <property type="match status" value="1"/>
</dbReference>
<evidence type="ECO:0000313" key="13">
    <source>
        <dbReference type="EMBL" id="TWO24080.1"/>
    </source>
</evidence>
<feature type="transmembrane region" description="Helical" evidence="11">
    <location>
        <begin position="12"/>
        <end position="30"/>
    </location>
</feature>
<comment type="subcellular location">
    <subcellularLocation>
        <location evidence="1">Cell inner membrane</location>
        <topology evidence="1">Single-pass membrane protein</topology>
        <orientation evidence="1">Periplasmic side</orientation>
    </subcellularLocation>
</comment>
<reference evidence="13 14" key="1">
    <citation type="submission" date="2019-07" db="EMBL/GenBank/DDBJ databases">
        <title>Rapid identification of Enteric Bacteria from Whole Genome Sequences (WGS) using Average Nucleotide Identity (ANI).</title>
        <authorList>
            <person name="Lane C."/>
        </authorList>
    </citation>
    <scope>NUCLEOTIDE SEQUENCE [LARGE SCALE GENOMIC DNA]</scope>
    <source>
        <strain evidence="13 14">2011D-8905</strain>
    </source>
</reference>
<comment type="similarity">
    <text evidence="2">Belongs to the TonB family.</text>
</comment>
<evidence type="ECO:0000259" key="12">
    <source>
        <dbReference type="PROSITE" id="PS52015"/>
    </source>
</evidence>
<feature type="region of interest" description="Disordered" evidence="10">
    <location>
        <begin position="82"/>
        <end position="110"/>
    </location>
</feature>
<organism evidence="13 14">
    <name type="scientific">Campylobacter insulaenigrae</name>
    <dbReference type="NCBI Taxonomy" id="260714"/>
    <lineage>
        <taxon>Bacteria</taxon>
        <taxon>Pseudomonadati</taxon>
        <taxon>Campylobacterota</taxon>
        <taxon>Epsilonproteobacteria</taxon>
        <taxon>Campylobacterales</taxon>
        <taxon>Campylobacteraceae</taxon>
        <taxon>Campylobacter</taxon>
    </lineage>
</organism>
<dbReference type="InterPro" id="IPR037682">
    <property type="entry name" value="TonB_C"/>
</dbReference>
<dbReference type="PROSITE" id="PS52015">
    <property type="entry name" value="TONB_CTD"/>
    <property type="match status" value="1"/>
</dbReference>
<sequence>MTSFITNHKNQSFLITLFLFIPIFYILIYSKNFLNIQYKNINQENKINLAIKHFMQQTQTPINKQTPENILEQKIPTPNKVINNPIKKPIPKANQPVKSKPLPKPQQTIPLSQPITTQSVNNSTISSTTISNNDFLKEIKLAIDNTLVYPRQAQKMRMSGKVLVEFTWTNQQILKNLKVITPSKYKLLNESALQTIHLASKYFPKYNKTFNIRIPIIYKIN</sequence>
<evidence type="ECO:0000256" key="6">
    <source>
        <dbReference type="ARBA" id="ARBA00022692"/>
    </source>
</evidence>